<evidence type="ECO:0000259" key="1">
    <source>
        <dbReference type="PROSITE" id="PS51186"/>
    </source>
</evidence>
<accession>A0A4Y2EZA7</accession>
<reference evidence="2 3" key="1">
    <citation type="journal article" date="2019" name="Sci. Rep.">
        <title>Orb-weaving spider Araneus ventricosus genome elucidates the spidroin gene catalogue.</title>
        <authorList>
            <person name="Kono N."/>
            <person name="Nakamura H."/>
            <person name="Ohtoshi R."/>
            <person name="Moran D.A.P."/>
            <person name="Shinohara A."/>
            <person name="Yoshida Y."/>
            <person name="Fujiwara M."/>
            <person name="Mori M."/>
            <person name="Tomita M."/>
            <person name="Arakawa K."/>
        </authorList>
    </citation>
    <scope>NUCLEOTIDE SEQUENCE [LARGE SCALE GENOMIC DNA]</scope>
</reference>
<gene>
    <name evidence="2" type="ORF">AVEN_269156_1</name>
</gene>
<dbReference type="Pfam" id="PF00583">
    <property type="entry name" value="Acetyltransf_1"/>
    <property type="match status" value="1"/>
</dbReference>
<dbReference type="Proteomes" id="UP000499080">
    <property type="component" value="Unassembled WGS sequence"/>
</dbReference>
<dbReference type="Gene3D" id="3.40.630.90">
    <property type="match status" value="1"/>
</dbReference>
<dbReference type="OrthoDB" id="6511097at2759"/>
<dbReference type="InterPro" id="IPR052729">
    <property type="entry name" value="Acyl/Acetyltrans_Enzymes"/>
</dbReference>
<dbReference type="Gene3D" id="3.40.630.30">
    <property type="match status" value="1"/>
</dbReference>
<name>A0A4Y2EZA7_ARAVE</name>
<dbReference type="PROSITE" id="PS51186">
    <property type="entry name" value="GNAT"/>
    <property type="match status" value="1"/>
</dbReference>
<dbReference type="EMBL" id="BGPR01094399">
    <property type="protein sequence ID" value="GBM34570.1"/>
    <property type="molecule type" value="Genomic_DNA"/>
</dbReference>
<sequence>MGQESELLSWMNVDPYGIFVAENVEDGQIAGCCCGIALSDTHGYIGMYVVKSKYRGVGLGRILWNAAINRLGNRNIGLSSAPPMLGFYRGKAGFSFTAQWTVDLYIASDPVLPKNTLSRPHPFTVVVNPKGSLVQHVIDYDYLIHKYDRSAIVKETIREEGTLTLMAVKPSIDDNFQATGYACMKKSLQGHWLIAPVYADDTSSARSLLYGLVNALGDDERKEGVVAKLVSSNSEAAKLFLQFGLKKTQYQLQRLFTKRIHEIPENKIFALQSSVFCTE</sequence>
<dbReference type="InterPro" id="IPR000182">
    <property type="entry name" value="GNAT_dom"/>
</dbReference>
<feature type="domain" description="N-acetyltransferase" evidence="1">
    <location>
        <begin position="1"/>
        <end position="118"/>
    </location>
</feature>
<evidence type="ECO:0000313" key="3">
    <source>
        <dbReference type="Proteomes" id="UP000499080"/>
    </source>
</evidence>
<dbReference type="Pfam" id="PF18014">
    <property type="entry name" value="Acetyltransf_18"/>
    <property type="match status" value="1"/>
</dbReference>
<dbReference type="PANTHER" id="PTHR47237:SF1">
    <property type="entry name" value="SLL0310 PROTEIN"/>
    <property type="match status" value="1"/>
</dbReference>
<evidence type="ECO:0000313" key="2">
    <source>
        <dbReference type="EMBL" id="GBM34570.1"/>
    </source>
</evidence>
<dbReference type="SUPFAM" id="SSF55729">
    <property type="entry name" value="Acyl-CoA N-acyltransferases (Nat)"/>
    <property type="match status" value="1"/>
</dbReference>
<protein>
    <recommendedName>
        <fullName evidence="1">N-acetyltransferase domain-containing protein</fullName>
    </recommendedName>
</protein>
<dbReference type="PANTHER" id="PTHR47237">
    <property type="entry name" value="SLL0310 PROTEIN"/>
    <property type="match status" value="1"/>
</dbReference>
<dbReference type="AlphaFoldDB" id="A0A4Y2EZA7"/>
<dbReference type="InterPro" id="IPR016181">
    <property type="entry name" value="Acyl_CoA_acyltransferase"/>
</dbReference>
<dbReference type="CDD" id="cd04301">
    <property type="entry name" value="NAT_SF"/>
    <property type="match status" value="1"/>
</dbReference>
<comment type="caution">
    <text evidence="2">The sequence shown here is derived from an EMBL/GenBank/DDBJ whole genome shotgun (WGS) entry which is preliminary data.</text>
</comment>
<proteinExistence type="predicted"/>
<keyword evidence="3" id="KW-1185">Reference proteome</keyword>
<dbReference type="InterPro" id="IPR041496">
    <property type="entry name" value="YitH/HolE_GNAT"/>
</dbReference>
<dbReference type="GO" id="GO:0016747">
    <property type="term" value="F:acyltransferase activity, transferring groups other than amino-acyl groups"/>
    <property type="evidence" value="ECO:0007669"/>
    <property type="project" value="InterPro"/>
</dbReference>
<organism evidence="2 3">
    <name type="scientific">Araneus ventricosus</name>
    <name type="common">Orbweaver spider</name>
    <name type="synonym">Epeira ventricosa</name>
    <dbReference type="NCBI Taxonomy" id="182803"/>
    <lineage>
        <taxon>Eukaryota</taxon>
        <taxon>Metazoa</taxon>
        <taxon>Ecdysozoa</taxon>
        <taxon>Arthropoda</taxon>
        <taxon>Chelicerata</taxon>
        <taxon>Arachnida</taxon>
        <taxon>Araneae</taxon>
        <taxon>Araneomorphae</taxon>
        <taxon>Entelegynae</taxon>
        <taxon>Araneoidea</taxon>
        <taxon>Araneidae</taxon>
        <taxon>Araneus</taxon>
    </lineage>
</organism>